<dbReference type="InterPro" id="IPR006175">
    <property type="entry name" value="YjgF/YER057c/UK114"/>
</dbReference>
<proteinExistence type="predicted"/>
<name>A0A411YF30_9ACTN</name>
<dbReference type="RefSeq" id="WP_131154832.1">
    <property type="nucleotide sequence ID" value="NZ_CP036402.1"/>
</dbReference>
<evidence type="ECO:0000256" key="1">
    <source>
        <dbReference type="SAM" id="MobiDB-lite"/>
    </source>
</evidence>
<accession>A0A411YF30</accession>
<dbReference type="InterPro" id="IPR035959">
    <property type="entry name" value="RutC-like_sf"/>
</dbReference>
<protein>
    <submittedName>
        <fullName evidence="2">RidA family protein</fullName>
    </submittedName>
</protein>
<feature type="region of interest" description="Disordered" evidence="1">
    <location>
        <begin position="1"/>
        <end position="32"/>
    </location>
</feature>
<evidence type="ECO:0000313" key="2">
    <source>
        <dbReference type="EMBL" id="QBI19835.1"/>
    </source>
</evidence>
<dbReference type="OrthoDB" id="9815126at2"/>
<dbReference type="CDD" id="cd00448">
    <property type="entry name" value="YjgF_YER057c_UK114_family"/>
    <property type="match status" value="1"/>
</dbReference>
<dbReference type="Gene3D" id="3.30.1330.40">
    <property type="entry name" value="RutC-like"/>
    <property type="match status" value="1"/>
</dbReference>
<dbReference type="KEGG" id="erz:ER308_09880"/>
<dbReference type="PANTHER" id="PTHR43857:SF1">
    <property type="entry name" value="YJGH FAMILY PROTEIN"/>
    <property type="match status" value="1"/>
</dbReference>
<dbReference type="PANTHER" id="PTHR43857">
    <property type="entry name" value="BLR7761 PROTEIN"/>
    <property type="match status" value="1"/>
</dbReference>
<dbReference type="SUPFAM" id="SSF55298">
    <property type="entry name" value="YjgF-like"/>
    <property type="match status" value="1"/>
</dbReference>
<reference evidence="2 3" key="1">
    <citation type="submission" date="2019-01" db="EMBL/GenBank/DDBJ databases">
        <title>Egibacter rhizosphaerae EGI 80759T.</title>
        <authorList>
            <person name="Chen D.-D."/>
            <person name="Tian Y."/>
            <person name="Jiao J.-Y."/>
            <person name="Zhang X.-T."/>
            <person name="Zhang Y.-G."/>
            <person name="Zhang Y."/>
            <person name="Xiao M."/>
            <person name="Shu W.-S."/>
            <person name="Li W.-J."/>
        </authorList>
    </citation>
    <scope>NUCLEOTIDE SEQUENCE [LARGE SCALE GENOMIC DNA]</scope>
    <source>
        <strain evidence="2 3">EGI 80759</strain>
    </source>
</reference>
<dbReference type="EMBL" id="CP036402">
    <property type="protein sequence ID" value="QBI19835.1"/>
    <property type="molecule type" value="Genomic_DNA"/>
</dbReference>
<dbReference type="Pfam" id="PF01042">
    <property type="entry name" value="Ribonuc_L-PSP"/>
    <property type="match status" value="1"/>
</dbReference>
<evidence type="ECO:0000313" key="3">
    <source>
        <dbReference type="Proteomes" id="UP000291469"/>
    </source>
</evidence>
<gene>
    <name evidence="2" type="ORF">ER308_09880</name>
</gene>
<organism evidence="2 3">
    <name type="scientific">Egibacter rhizosphaerae</name>
    <dbReference type="NCBI Taxonomy" id="1670831"/>
    <lineage>
        <taxon>Bacteria</taxon>
        <taxon>Bacillati</taxon>
        <taxon>Actinomycetota</taxon>
        <taxon>Nitriliruptoria</taxon>
        <taxon>Egibacterales</taxon>
        <taxon>Egibacteraceae</taxon>
        <taxon>Egibacter</taxon>
    </lineage>
</organism>
<dbReference type="Proteomes" id="UP000291469">
    <property type="component" value="Chromosome"/>
</dbReference>
<keyword evidence="3" id="KW-1185">Reference proteome</keyword>
<dbReference type="AlphaFoldDB" id="A0A411YF30"/>
<sequence length="164" mass="16981">MSTSDPAHGEPPETHGAPEPPGAGRPGHTHRLITDVPGNAAAAGFAHAVVPAAGRTVYLAGQTALNPDGGLEGEDIVAQLDRAAGNLLRALAAAGGEPHHLVSLQLFVTDVEAYRARLRDLGGVWRAHFGRHYPAMGLFGVARLFDEDALVELMGVAVVPPAEP</sequence>